<gene>
    <name evidence="2" type="ORF">BIV18_04750</name>
</gene>
<dbReference type="STRING" id="1465756.BIV18_04750"/>
<comment type="caution">
    <text evidence="2">The sequence shown here is derived from an EMBL/GenBank/DDBJ whole genome shotgun (WGS) entry which is preliminary data.</text>
</comment>
<protein>
    <submittedName>
        <fullName evidence="2">Uncharacterized protein</fullName>
    </submittedName>
</protein>
<organism evidence="2 3">
    <name type="scientific">Peptoniphilus porci</name>
    <dbReference type="NCBI Taxonomy" id="2652280"/>
    <lineage>
        <taxon>Bacteria</taxon>
        <taxon>Bacillati</taxon>
        <taxon>Bacillota</taxon>
        <taxon>Tissierellia</taxon>
        <taxon>Tissierellales</taxon>
        <taxon>Peptoniphilaceae</taxon>
        <taxon>Peptoniphilus</taxon>
    </lineage>
</organism>
<dbReference type="EMBL" id="MJIH01000001">
    <property type="protein sequence ID" value="OLR64874.1"/>
    <property type="molecule type" value="Genomic_DNA"/>
</dbReference>
<accession>A0A1U7LZQ8</accession>
<evidence type="ECO:0000313" key="3">
    <source>
        <dbReference type="Proteomes" id="UP000187166"/>
    </source>
</evidence>
<evidence type="ECO:0000256" key="1">
    <source>
        <dbReference type="SAM" id="MobiDB-lite"/>
    </source>
</evidence>
<dbReference type="Proteomes" id="UP000187166">
    <property type="component" value="Unassembled WGS sequence"/>
</dbReference>
<reference evidence="2 3" key="1">
    <citation type="journal article" date="2016" name="Appl. Environ. Microbiol.">
        <title>Function and Phylogeny of Bacterial Butyryl Coenzyme A:Acetate Transferases and Their Diversity in the Proximal Colon of Swine.</title>
        <authorList>
            <person name="Trachsel J."/>
            <person name="Bayles D.O."/>
            <person name="Looft T."/>
            <person name="Levine U.Y."/>
            <person name="Allen H.K."/>
        </authorList>
    </citation>
    <scope>NUCLEOTIDE SEQUENCE [LARGE SCALE GENOMIC DNA]</scope>
    <source>
        <strain evidence="2 3">35-6-1</strain>
    </source>
</reference>
<keyword evidence="3" id="KW-1185">Reference proteome</keyword>
<proteinExistence type="predicted"/>
<dbReference type="AlphaFoldDB" id="A0A1U7LZQ8"/>
<feature type="region of interest" description="Disordered" evidence="1">
    <location>
        <begin position="89"/>
        <end position="111"/>
    </location>
</feature>
<name>A0A1U7LZQ8_9FIRM</name>
<evidence type="ECO:0000313" key="2">
    <source>
        <dbReference type="EMBL" id="OLR64874.1"/>
    </source>
</evidence>
<sequence length="170" mass="18638">MPEGYTRVTFDATEKGTIDGTNRYKVLDILTGTTWNNEKVIKAIPAKAIGKDATKEFKKWDSTVPTVGEVVSQEFVAIYKAKTVPPVKPANPEIVRPVNPSTPSTPSTSLDDEIDVTNKKSILPINEDKGTGVIIKNTDNIKVVVKDEDGKDIIWNGTTKEVVITREIAK</sequence>